<organism evidence="6 7">
    <name type="scientific">Kineosporia succinea</name>
    <dbReference type="NCBI Taxonomy" id="84632"/>
    <lineage>
        <taxon>Bacteria</taxon>
        <taxon>Bacillati</taxon>
        <taxon>Actinomycetota</taxon>
        <taxon>Actinomycetes</taxon>
        <taxon>Kineosporiales</taxon>
        <taxon>Kineosporiaceae</taxon>
        <taxon>Kineosporia</taxon>
    </lineage>
</organism>
<dbReference type="PANTHER" id="PTHR30514:SF1">
    <property type="entry name" value="HTH-TYPE TRANSCRIPTIONAL REGULATOR HEXR-RELATED"/>
    <property type="match status" value="1"/>
</dbReference>
<proteinExistence type="predicted"/>
<dbReference type="PROSITE" id="PS51464">
    <property type="entry name" value="SIS"/>
    <property type="match status" value="1"/>
</dbReference>
<feature type="domain" description="SIS" evidence="5">
    <location>
        <begin position="139"/>
        <end position="279"/>
    </location>
</feature>
<dbReference type="GO" id="GO:0003677">
    <property type="term" value="F:DNA binding"/>
    <property type="evidence" value="ECO:0007669"/>
    <property type="project" value="UniProtKB-KW"/>
</dbReference>
<protein>
    <submittedName>
        <fullName evidence="6">DNA-binding MurR/RpiR family transcriptional regulator</fullName>
    </submittedName>
</protein>
<sequence>MRETMSGLQGGGTVGVTDLIRAALPDLSESLARVARTVLQDPLAAAELSADQLATRSGASQASVTRFCKAIGLNSYQGLLLRIAQESGRYSGPWSITELSNDISPDDPLEKVLETVVTADLRSLEQARELLDLAAVERAAQAIAKARRVDLYGVGGSGAVANELEMRLFGIGVAARGWMEVHGAVTSASLLTTKDVAVGVSDSGATAETYEALQLAHDRGATTIAITRRTTSPLAVLADIQLTVSGFDTRFRAGSFASRHVQLLVADVLYVRVAQLGFDRASAAIALTSHLAASHSVSRKRSTRTPG</sequence>
<dbReference type="InterPro" id="IPR036388">
    <property type="entry name" value="WH-like_DNA-bd_sf"/>
</dbReference>
<dbReference type="Pfam" id="PF01380">
    <property type="entry name" value="SIS"/>
    <property type="match status" value="1"/>
</dbReference>
<dbReference type="EMBL" id="JAUSQZ010000001">
    <property type="protein sequence ID" value="MDP9829824.1"/>
    <property type="molecule type" value="Genomic_DNA"/>
</dbReference>
<dbReference type="InterPro" id="IPR001347">
    <property type="entry name" value="SIS_dom"/>
</dbReference>
<dbReference type="InterPro" id="IPR000281">
    <property type="entry name" value="HTH_RpiR"/>
</dbReference>
<dbReference type="InterPro" id="IPR009057">
    <property type="entry name" value="Homeodomain-like_sf"/>
</dbReference>
<keyword evidence="7" id="KW-1185">Reference proteome</keyword>
<feature type="domain" description="HTH rpiR-type" evidence="4">
    <location>
        <begin position="14"/>
        <end position="90"/>
    </location>
</feature>
<evidence type="ECO:0000256" key="3">
    <source>
        <dbReference type="ARBA" id="ARBA00023163"/>
    </source>
</evidence>
<dbReference type="Gene3D" id="1.10.10.10">
    <property type="entry name" value="Winged helix-like DNA-binding domain superfamily/Winged helix DNA-binding domain"/>
    <property type="match status" value="1"/>
</dbReference>
<evidence type="ECO:0000256" key="1">
    <source>
        <dbReference type="ARBA" id="ARBA00023015"/>
    </source>
</evidence>
<dbReference type="PANTHER" id="PTHR30514">
    <property type="entry name" value="GLUCOKINASE"/>
    <property type="match status" value="1"/>
</dbReference>
<evidence type="ECO:0000256" key="2">
    <source>
        <dbReference type="ARBA" id="ARBA00023125"/>
    </source>
</evidence>
<keyword evidence="2 6" id="KW-0238">DNA-binding</keyword>
<dbReference type="Pfam" id="PF01418">
    <property type="entry name" value="HTH_6"/>
    <property type="match status" value="1"/>
</dbReference>
<keyword evidence="3" id="KW-0804">Transcription</keyword>
<accession>A0ABT9PAW7</accession>
<dbReference type="CDD" id="cd05013">
    <property type="entry name" value="SIS_RpiR"/>
    <property type="match status" value="1"/>
</dbReference>
<name>A0ABT9PAW7_9ACTN</name>
<dbReference type="Gene3D" id="3.40.50.10490">
    <property type="entry name" value="Glucose-6-phosphate isomerase like protein, domain 1"/>
    <property type="match status" value="1"/>
</dbReference>
<evidence type="ECO:0000313" key="7">
    <source>
        <dbReference type="Proteomes" id="UP001235712"/>
    </source>
</evidence>
<dbReference type="InterPro" id="IPR035472">
    <property type="entry name" value="RpiR-like_SIS"/>
</dbReference>
<dbReference type="InterPro" id="IPR046348">
    <property type="entry name" value="SIS_dom_sf"/>
</dbReference>
<evidence type="ECO:0000259" key="5">
    <source>
        <dbReference type="PROSITE" id="PS51464"/>
    </source>
</evidence>
<reference evidence="6 7" key="1">
    <citation type="submission" date="2023-07" db="EMBL/GenBank/DDBJ databases">
        <title>Sequencing the genomes of 1000 actinobacteria strains.</title>
        <authorList>
            <person name="Klenk H.-P."/>
        </authorList>
    </citation>
    <scope>NUCLEOTIDE SEQUENCE [LARGE SCALE GENOMIC DNA]</scope>
    <source>
        <strain evidence="6 7">DSM 44388</strain>
    </source>
</reference>
<dbReference type="PROSITE" id="PS51071">
    <property type="entry name" value="HTH_RPIR"/>
    <property type="match status" value="1"/>
</dbReference>
<dbReference type="SUPFAM" id="SSF53697">
    <property type="entry name" value="SIS domain"/>
    <property type="match status" value="1"/>
</dbReference>
<comment type="caution">
    <text evidence="6">The sequence shown here is derived from an EMBL/GenBank/DDBJ whole genome shotgun (WGS) entry which is preliminary data.</text>
</comment>
<dbReference type="InterPro" id="IPR047640">
    <property type="entry name" value="RpiR-like"/>
</dbReference>
<keyword evidence="1" id="KW-0805">Transcription regulation</keyword>
<gene>
    <name evidence="6" type="ORF">J2S57_005573</name>
</gene>
<dbReference type="SUPFAM" id="SSF46689">
    <property type="entry name" value="Homeodomain-like"/>
    <property type="match status" value="1"/>
</dbReference>
<evidence type="ECO:0000259" key="4">
    <source>
        <dbReference type="PROSITE" id="PS51071"/>
    </source>
</evidence>
<evidence type="ECO:0000313" key="6">
    <source>
        <dbReference type="EMBL" id="MDP9829824.1"/>
    </source>
</evidence>
<dbReference type="Proteomes" id="UP001235712">
    <property type="component" value="Unassembled WGS sequence"/>
</dbReference>